<accession>A0ACB9KTY1</accession>
<comment type="caution">
    <text evidence="1">The sequence shown here is derived from an EMBL/GenBank/DDBJ whole genome shotgun (WGS) entry which is preliminary data.</text>
</comment>
<reference evidence="1 2" key="1">
    <citation type="journal article" date="2022" name="DNA Res.">
        <title>Chromosomal-level genome assembly of the orchid tree Bauhinia variegata (Leguminosae; Cercidoideae) supports the allotetraploid origin hypothesis of Bauhinia.</title>
        <authorList>
            <person name="Zhong Y."/>
            <person name="Chen Y."/>
            <person name="Zheng D."/>
            <person name="Pang J."/>
            <person name="Liu Y."/>
            <person name="Luo S."/>
            <person name="Meng S."/>
            <person name="Qian L."/>
            <person name="Wei D."/>
            <person name="Dai S."/>
            <person name="Zhou R."/>
        </authorList>
    </citation>
    <scope>NUCLEOTIDE SEQUENCE [LARGE SCALE GENOMIC DNA]</scope>
    <source>
        <strain evidence="1">BV-YZ2020</strain>
    </source>
</reference>
<dbReference type="Proteomes" id="UP000828941">
    <property type="component" value="Chromosome 13"/>
</dbReference>
<dbReference type="EMBL" id="CM039438">
    <property type="protein sequence ID" value="KAI4300850.1"/>
    <property type="molecule type" value="Genomic_DNA"/>
</dbReference>
<evidence type="ECO:0000313" key="1">
    <source>
        <dbReference type="EMBL" id="KAI4300850.1"/>
    </source>
</evidence>
<protein>
    <submittedName>
        <fullName evidence="1">Uncharacterized protein</fullName>
    </submittedName>
</protein>
<keyword evidence="2" id="KW-1185">Reference proteome</keyword>
<organism evidence="1 2">
    <name type="scientific">Bauhinia variegata</name>
    <name type="common">Purple orchid tree</name>
    <name type="synonym">Phanera variegata</name>
    <dbReference type="NCBI Taxonomy" id="167791"/>
    <lineage>
        <taxon>Eukaryota</taxon>
        <taxon>Viridiplantae</taxon>
        <taxon>Streptophyta</taxon>
        <taxon>Embryophyta</taxon>
        <taxon>Tracheophyta</taxon>
        <taxon>Spermatophyta</taxon>
        <taxon>Magnoliopsida</taxon>
        <taxon>eudicotyledons</taxon>
        <taxon>Gunneridae</taxon>
        <taxon>Pentapetalae</taxon>
        <taxon>rosids</taxon>
        <taxon>fabids</taxon>
        <taxon>Fabales</taxon>
        <taxon>Fabaceae</taxon>
        <taxon>Cercidoideae</taxon>
        <taxon>Cercideae</taxon>
        <taxon>Bauhiniinae</taxon>
        <taxon>Bauhinia</taxon>
    </lineage>
</organism>
<sequence>MGSEGEFKLPVLDFSREDLKPGTTFWLSACKSVREALEECGCFVVLYYKISDEVENGLFGCLKELFDLPAETKMRNQYEGKPLKGYVGQHPQIPLHESMGIDEGTTPQGIQTFATQMWPNGNDQFCKYVLEYAKAAEELDRAVARMIFESYGLLKYYDSYMGSTSYLLRMLRHTAPQEPEPKLGFVAHTDKSFTTILHQNHVNALEVETKDGIWITVDFSSPTSFVVMAGDALTAWSNDRIKAPNHKVVMRGNETRYSLGLFAFNRGILQVPEELVDEEYPLQYKPFEHLGLLNFTYSANLKAYCGV</sequence>
<gene>
    <name evidence="1" type="ORF">L6164_034180</name>
</gene>
<name>A0ACB9KTY1_BAUVA</name>
<evidence type="ECO:0000313" key="2">
    <source>
        <dbReference type="Proteomes" id="UP000828941"/>
    </source>
</evidence>
<proteinExistence type="predicted"/>